<name>A0A926N685_9BACL</name>
<evidence type="ECO:0000313" key="1">
    <source>
        <dbReference type="EMBL" id="MBD1371741.1"/>
    </source>
</evidence>
<gene>
    <name evidence="1" type="ORF">IC620_05125</name>
</gene>
<comment type="caution">
    <text evidence="1">The sequence shown here is derived from an EMBL/GenBank/DDBJ whole genome shotgun (WGS) entry which is preliminary data.</text>
</comment>
<dbReference type="Pfam" id="PF13798">
    <property type="entry name" value="PCYCGC"/>
    <property type="match status" value="1"/>
</dbReference>
<protein>
    <recommendedName>
        <fullName evidence="3">Lipoprotein</fullName>
    </recommendedName>
</protein>
<sequence>MKRKQSWFLITLCIVGSFFIFSGCGADVSQSSKETKMAHNAMSGDIQEETTSEQLPSFLSGENETVKEAYRTALMHHDLITSIPCYCGCGMSAGHENNKDCFIKEIKENGNVVWDSHGMKCYACQQIAMESAKLKAEGKTPLQIRTIIDDLYQNGYGEPTPTPMPAG</sequence>
<dbReference type="Proteomes" id="UP000661691">
    <property type="component" value="Unassembled WGS sequence"/>
</dbReference>
<dbReference type="RefSeq" id="WP_191138383.1">
    <property type="nucleotide sequence ID" value="NZ_JACXAG020000001.1"/>
</dbReference>
<evidence type="ECO:0008006" key="3">
    <source>
        <dbReference type="Google" id="ProtNLM"/>
    </source>
</evidence>
<accession>A0A926N685</accession>
<dbReference type="InterPro" id="IPR025673">
    <property type="entry name" value="PCYCGC"/>
</dbReference>
<dbReference type="AlphaFoldDB" id="A0A926N685"/>
<proteinExistence type="predicted"/>
<dbReference type="PROSITE" id="PS51257">
    <property type="entry name" value="PROKAR_LIPOPROTEIN"/>
    <property type="match status" value="1"/>
</dbReference>
<evidence type="ECO:0000313" key="2">
    <source>
        <dbReference type="Proteomes" id="UP000661691"/>
    </source>
</evidence>
<keyword evidence="2" id="KW-1185">Reference proteome</keyword>
<reference evidence="1" key="1">
    <citation type="submission" date="2020-09" db="EMBL/GenBank/DDBJ databases">
        <title>A novel bacterium of genus Hazenella, isolated from South China Sea.</title>
        <authorList>
            <person name="Huang H."/>
            <person name="Mo K."/>
            <person name="Hu Y."/>
        </authorList>
    </citation>
    <scope>NUCLEOTIDE SEQUENCE</scope>
    <source>
        <strain evidence="1">IB182357</strain>
    </source>
</reference>
<dbReference type="EMBL" id="JACXAH010000005">
    <property type="protein sequence ID" value="MBD1371741.1"/>
    <property type="molecule type" value="Genomic_DNA"/>
</dbReference>
<organism evidence="1 2">
    <name type="scientific">Polycladospora coralii</name>
    <dbReference type="NCBI Taxonomy" id="2771432"/>
    <lineage>
        <taxon>Bacteria</taxon>
        <taxon>Bacillati</taxon>
        <taxon>Bacillota</taxon>
        <taxon>Bacilli</taxon>
        <taxon>Bacillales</taxon>
        <taxon>Thermoactinomycetaceae</taxon>
        <taxon>Polycladospora</taxon>
    </lineage>
</organism>